<gene>
    <name evidence="3" type="ORF">KU306_02510</name>
</gene>
<evidence type="ECO:0000259" key="2">
    <source>
        <dbReference type="Pfam" id="PF26255"/>
    </source>
</evidence>
<name>A0ABY5REN0_HALLR</name>
<dbReference type="RefSeq" id="WP_258302781.1">
    <property type="nucleotide sequence ID" value="NZ_CP078063.1"/>
</dbReference>
<protein>
    <recommendedName>
        <fullName evidence="2">Envelope protein N-terminal domain-containing protein</fullName>
    </recommendedName>
</protein>
<evidence type="ECO:0000256" key="1">
    <source>
        <dbReference type="SAM" id="MobiDB-lite"/>
    </source>
</evidence>
<evidence type="ECO:0000313" key="3">
    <source>
        <dbReference type="EMBL" id="UVE50781.1"/>
    </source>
</evidence>
<evidence type="ECO:0000313" key="4">
    <source>
        <dbReference type="Proteomes" id="UP001058330"/>
    </source>
</evidence>
<dbReference type="EMBL" id="CP078063">
    <property type="protein sequence ID" value="UVE50781.1"/>
    <property type="molecule type" value="Genomic_DNA"/>
</dbReference>
<dbReference type="Proteomes" id="UP001058330">
    <property type="component" value="Chromosome"/>
</dbReference>
<feature type="region of interest" description="Disordered" evidence="1">
    <location>
        <begin position="492"/>
        <end position="513"/>
    </location>
</feature>
<dbReference type="Pfam" id="PF26255">
    <property type="entry name" value="Viral_env_HRPV"/>
    <property type="match status" value="1"/>
</dbReference>
<accession>A0ABY5REN0</accession>
<organism evidence="3 4">
    <name type="scientific">Haloferax larsenii</name>
    <dbReference type="NCBI Taxonomy" id="302484"/>
    <lineage>
        <taxon>Archaea</taxon>
        <taxon>Methanobacteriati</taxon>
        <taxon>Methanobacteriota</taxon>
        <taxon>Stenosarchaea group</taxon>
        <taxon>Halobacteria</taxon>
        <taxon>Halobacteriales</taxon>
        <taxon>Haloferacaceae</taxon>
        <taxon>Haloferax</taxon>
    </lineage>
</organism>
<dbReference type="GeneID" id="74527731"/>
<proteinExistence type="predicted"/>
<keyword evidence="4" id="KW-1185">Reference proteome</keyword>
<feature type="compositionally biased region" description="Polar residues" evidence="1">
    <location>
        <begin position="497"/>
        <end position="507"/>
    </location>
</feature>
<reference evidence="3" key="1">
    <citation type="submission" date="2021-07" db="EMBL/GenBank/DDBJ databases">
        <title>Studies on halocins as antimicrobial molecules from haloarchaea.</title>
        <authorList>
            <person name="Kumar S."/>
            <person name="Khare S.K."/>
        </authorList>
    </citation>
    <scope>NUCLEOTIDE SEQUENCE</scope>
    <source>
        <strain evidence="3">NCIM 5678</strain>
    </source>
</reference>
<dbReference type="InterPro" id="IPR058677">
    <property type="entry name" value="ORF4_N"/>
</dbReference>
<feature type="domain" description="Envelope protein N-terminal" evidence="2">
    <location>
        <begin position="62"/>
        <end position="340"/>
    </location>
</feature>
<sequence length="574" mass="61408">MKRRTFIRGAGVTTGLAVGGIGSMSLDDGPVQESEAIAPIVIGAAALGGAVVLGWALREFEVIGSDAPADGLTASALETECYNTAQARESNNKSTFIDNQNILIGIEDAAYGDGKIAAIEAINNGETESATLDAATAAVDAYETTVVGNFLKSWNESVNEFYSVLTACENHGSVAKDDFFKIATTSGYSTWNNWNDSTTTAYTHADGTTLQVQNIEFSADGWDLSGGEWTGTGGTAHWSPVEFIHDDTSDNPDDVRVDVLADAADFDYLHYETWSTLLNDLETAFQNVRTGLGTWVSNIYGQVQSGELDTTDLLTSSELAALKSDDADFNQAIADLMALNIAVEMEKEVEVYLPNIGATLYGDLGVTGETTLSTGTVDPTSDSYSYYLTYDVSLGQGTWDAYNSGIDGGVVTFTSEPFEATEYLIHTTAGETATVTADDFTDNGDSTWDADLSAQLDTAITNVDSIDYEATVDETQYETVLLDQPFEIVTFRDPEGNESSSADYTKTQPHDDTNYITKEEWQAREDRYLELIEMYEESQPSGGGGGLIDGSLSGTDTGIMAALAAVAIYLLGSN</sequence>